<protein>
    <recommendedName>
        <fullName evidence="10">ABC transporter domain-containing protein</fullName>
    </recommendedName>
</protein>
<dbReference type="PROSITE" id="PS50893">
    <property type="entry name" value="ABC_TRANSPORTER_2"/>
    <property type="match status" value="1"/>
</dbReference>
<dbReference type="Gene3D" id="3.40.50.300">
    <property type="entry name" value="P-loop containing nucleotide triphosphate hydrolases"/>
    <property type="match status" value="1"/>
</dbReference>
<evidence type="ECO:0000256" key="6">
    <source>
        <dbReference type="ARBA" id="ARBA00022840"/>
    </source>
</evidence>
<keyword evidence="9" id="KW-0472">Membrane</keyword>
<dbReference type="GO" id="GO:0016887">
    <property type="term" value="F:ATP hydrolysis activity"/>
    <property type="evidence" value="ECO:0007669"/>
    <property type="project" value="InterPro"/>
</dbReference>
<name>H1CYM4_9FIRM</name>
<evidence type="ECO:0000313" key="12">
    <source>
        <dbReference type="Proteomes" id="UP000003277"/>
    </source>
</evidence>
<evidence type="ECO:0000256" key="5">
    <source>
        <dbReference type="ARBA" id="ARBA00022741"/>
    </source>
</evidence>
<dbReference type="GO" id="GO:0005524">
    <property type="term" value="F:ATP binding"/>
    <property type="evidence" value="ECO:0007669"/>
    <property type="project" value="UniProtKB-KW"/>
</dbReference>
<accession>H1CYM4</accession>
<dbReference type="InterPro" id="IPR003439">
    <property type="entry name" value="ABC_transporter-like_ATP-bd"/>
</dbReference>
<dbReference type="eggNOG" id="COG1120">
    <property type="taxonomic scope" value="Bacteria"/>
</dbReference>
<reference evidence="11 12" key="1">
    <citation type="submission" date="2011-11" db="EMBL/GenBank/DDBJ databases">
        <title>The Genome Sequence of Dialister succinatiphilus YIT 11850.</title>
        <authorList>
            <consortium name="The Broad Institute Genome Sequencing Platform"/>
            <person name="Earl A."/>
            <person name="Ward D."/>
            <person name="Feldgarden M."/>
            <person name="Gevers D."/>
            <person name="Morotomi M."/>
            <person name="Young S.K."/>
            <person name="Zeng Q."/>
            <person name="Gargeya S."/>
            <person name="Fitzgerald M."/>
            <person name="Haas B."/>
            <person name="Abouelleil A."/>
            <person name="Alvarado L."/>
            <person name="Arachchi H.M."/>
            <person name="Berlin A."/>
            <person name="Brown A."/>
            <person name="Chapman S.B."/>
            <person name="Dunbar C."/>
            <person name="Gearin G."/>
            <person name="Goldberg J."/>
            <person name="Griggs A."/>
            <person name="Gujja S."/>
            <person name="Heiman D."/>
            <person name="Howarth C."/>
            <person name="Lui A."/>
            <person name="MacDonald P.J.P."/>
            <person name="Montmayeur A."/>
            <person name="Murphy C."/>
            <person name="Neiman D."/>
            <person name="Pearson M."/>
            <person name="Priest M."/>
            <person name="Roberts A."/>
            <person name="Saif S."/>
            <person name="Shea T."/>
            <person name="Sisk P."/>
            <person name="Stolte C."/>
            <person name="Sykes S."/>
            <person name="Wortman J."/>
            <person name="Nusbaum C."/>
            <person name="Birren B."/>
        </authorList>
    </citation>
    <scope>NUCLEOTIDE SEQUENCE [LARGE SCALE GENOMIC DNA]</scope>
    <source>
        <strain evidence="11 12">YIT 11850</strain>
    </source>
</reference>
<dbReference type="PANTHER" id="PTHR42771:SF4">
    <property type="entry name" value="IRON(3+)-HYDROXAMATE IMPORT ATP-BINDING PROTEIN FHUC"/>
    <property type="match status" value="1"/>
</dbReference>
<dbReference type="Pfam" id="PF00005">
    <property type="entry name" value="ABC_tran"/>
    <property type="match status" value="1"/>
</dbReference>
<keyword evidence="7" id="KW-0408">Iron</keyword>
<dbReference type="FunFam" id="3.40.50.300:FF:000134">
    <property type="entry name" value="Iron-enterobactin ABC transporter ATP-binding protein"/>
    <property type="match status" value="1"/>
</dbReference>
<keyword evidence="8" id="KW-0406">Ion transport</keyword>
<comment type="caution">
    <text evidence="11">The sequence shown here is derived from an EMBL/GenBank/DDBJ whole genome shotgun (WGS) entry which is preliminary data.</text>
</comment>
<comment type="subcellular location">
    <subcellularLocation>
        <location evidence="1">Cell membrane</location>
        <topology evidence="1">Peripheral membrane protein</topology>
    </subcellularLocation>
</comment>
<keyword evidence="3" id="KW-1003">Cell membrane</keyword>
<evidence type="ECO:0000256" key="3">
    <source>
        <dbReference type="ARBA" id="ARBA00022475"/>
    </source>
</evidence>
<keyword evidence="12" id="KW-1185">Reference proteome</keyword>
<dbReference type="HOGENOM" id="CLU_000604_1_11_9"/>
<dbReference type="Proteomes" id="UP000003277">
    <property type="component" value="Unassembled WGS sequence"/>
</dbReference>
<dbReference type="InterPro" id="IPR051535">
    <property type="entry name" value="Siderophore_ABC-ATPase"/>
</dbReference>
<gene>
    <name evidence="11" type="ORF">HMPREF9453_00462</name>
</gene>
<dbReference type="SMART" id="SM00382">
    <property type="entry name" value="AAA"/>
    <property type="match status" value="1"/>
</dbReference>
<dbReference type="EMBL" id="ADLT01000015">
    <property type="protein sequence ID" value="EHO63445.1"/>
    <property type="molecule type" value="Genomic_DNA"/>
</dbReference>
<evidence type="ECO:0000256" key="8">
    <source>
        <dbReference type="ARBA" id="ARBA00023065"/>
    </source>
</evidence>
<dbReference type="AlphaFoldDB" id="H1CYM4"/>
<feature type="domain" description="ABC transporter" evidence="10">
    <location>
        <begin position="9"/>
        <end position="245"/>
    </location>
</feature>
<evidence type="ECO:0000256" key="2">
    <source>
        <dbReference type="ARBA" id="ARBA00022448"/>
    </source>
</evidence>
<dbReference type="PATRIC" id="fig|742743.3.peg.474"/>
<dbReference type="InterPro" id="IPR027417">
    <property type="entry name" value="P-loop_NTPase"/>
</dbReference>
<dbReference type="CDD" id="cd03214">
    <property type="entry name" value="ABC_Iron-Siderophores_B12_Hemin"/>
    <property type="match status" value="1"/>
</dbReference>
<keyword evidence="2" id="KW-0813">Transport</keyword>
<keyword evidence="4" id="KW-0410">Iron transport</keyword>
<proteinExistence type="predicted"/>
<dbReference type="STRING" id="742743.HMPREF9453_00462"/>
<dbReference type="PROSITE" id="PS00211">
    <property type="entry name" value="ABC_TRANSPORTER_1"/>
    <property type="match status" value="1"/>
</dbReference>
<evidence type="ECO:0000256" key="7">
    <source>
        <dbReference type="ARBA" id="ARBA00023004"/>
    </source>
</evidence>
<evidence type="ECO:0000313" key="11">
    <source>
        <dbReference type="EMBL" id="EHO63445.1"/>
    </source>
</evidence>
<dbReference type="SUPFAM" id="SSF52540">
    <property type="entry name" value="P-loop containing nucleoside triphosphate hydrolases"/>
    <property type="match status" value="1"/>
</dbReference>
<dbReference type="GO" id="GO:0005886">
    <property type="term" value="C:plasma membrane"/>
    <property type="evidence" value="ECO:0007669"/>
    <property type="project" value="UniProtKB-SubCell"/>
</dbReference>
<dbReference type="PANTHER" id="PTHR42771">
    <property type="entry name" value="IRON(3+)-HYDROXAMATE IMPORT ATP-BINDING PROTEIN FHUC"/>
    <property type="match status" value="1"/>
</dbReference>
<dbReference type="GO" id="GO:0006826">
    <property type="term" value="P:iron ion transport"/>
    <property type="evidence" value="ECO:0007669"/>
    <property type="project" value="UniProtKB-KW"/>
</dbReference>
<sequence>MMSTNDIAIKISDIHVSFGNHHVLRGASGIIRRGSIVTFLGRNGCGKSTLLKTVTGNLKPQQGSIEIDGRPLSSYSSDEMARVVAFLPQFHDVPKDMTAEELVSCGRYPYQHWWSGVSTRDREVVAEVMKKTNTTHLKDRLVASLSGGERQRVWIAMALAQEPKILILDEPTTYLDVCHQLEVMELVSRLNREENLTVVMVLHEINQAVRYSTDLLVLENGIIQRHGPPMEVMTHEAIAEVFDVDADVEMRKGRPMICINGLLDKSHT</sequence>
<evidence type="ECO:0000256" key="9">
    <source>
        <dbReference type="ARBA" id="ARBA00023136"/>
    </source>
</evidence>
<evidence type="ECO:0000256" key="1">
    <source>
        <dbReference type="ARBA" id="ARBA00004202"/>
    </source>
</evidence>
<keyword evidence="5" id="KW-0547">Nucleotide-binding</keyword>
<evidence type="ECO:0000259" key="10">
    <source>
        <dbReference type="PROSITE" id="PS50893"/>
    </source>
</evidence>
<organism evidence="11 12">
    <name type="scientific">Dialister succinatiphilus YIT 11850</name>
    <dbReference type="NCBI Taxonomy" id="742743"/>
    <lineage>
        <taxon>Bacteria</taxon>
        <taxon>Bacillati</taxon>
        <taxon>Bacillota</taxon>
        <taxon>Negativicutes</taxon>
        <taxon>Veillonellales</taxon>
        <taxon>Veillonellaceae</taxon>
        <taxon>Dialister</taxon>
    </lineage>
</organism>
<evidence type="ECO:0000256" key="4">
    <source>
        <dbReference type="ARBA" id="ARBA00022496"/>
    </source>
</evidence>
<dbReference type="InterPro" id="IPR003593">
    <property type="entry name" value="AAA+_ATPase"/>
</dbReference>
<dbReference type="RefSeq" id="WP_008858966.1">
    <property type="nucleotide sequence ID" value="NZ_JH591187.1"/>
</dbReference>
<keyword evidence="6" id="KW-0067">ATP-binding</keyword>
<dbReference type="InterPro" id="IPR017871">
    <property type="entry name" value="ABC_transporter-like_CS"/>
</dbReference>